<dbReference type="GO" id="GO:0000287">
    <property type="term" value="F:magnesium ion binding"/>
    <property type="evidence" value="ECO:0007669"/>
    <property type="project" value="UniProtKB-UniRule"/>
</dbReference>
<dbReference type="InterPro" id="IPR036676">
    <property type="entry name" value="PurM-like_C_sf"/>
</dbReference>
<dbReference type="eggNOG" id="COG0611">
    <property type="taxonomic scope" value="Bacteria"/>
</dbReference>
<dbReference type="CDD" id="cd02194">
    <property type="entry name" value="ThiL"/>
    <property type="match status" value="1"/>
</dbReference>
<gene>
    <name evidence="2" type="primary">thiL</name>
    <name evidence="5" type="ordered locus">Rvan_0732</name>
</gene>
<evidence type="ECO:0000256" key="2">
    <source>
        <dbReference type="HAMAP-Rule" id="MF_02128"/>
    </source>
</evidence>
<dbReference type="InterPro" id="IPR010918">
    <property type="entry name" value="PurM-like_C_dom"/>
</dbReference>
<evidence type="ECO:0000259" key="4">
    <source>
        <dbReference type="Pfam" id="PF02769"/>
    </source>
</evidence>
<feature type="binding site" evidence="2">
    <location>
        <position position="74"/>
    </location>
    <ligand>
        <name>Mg(2+)</name>
        <dbReference type="ChEBI" id="CHEBI:18420"/>
        <label>4</label>
    </ligand>
</feature>
<feature type="binding site" evidence="2">
    <location>
        <position position="74"/>
    </location>
    <ligand>
        <name>Mg(2+)</name>
        <dbReference type="ChEBI" id="CHEBI:18420"/>
        <label>2</label>
    </ligand>
</feature>
<evidence type="ECO:0000256" key="1">
    <source>
        <dbReference type="ARBA" id="ARBA00022977"/>
    </source>
</evidence>
<comment type="miscellaneous">
    <text evidence="2">Reaction mechanism of ThiL seems to utilize a direct, inline transfer of the gamma-phosphate of ATP to TMP rather than a phosphorylated enzyme intermediate.</text>
</comment>
<dbReference type="GO" id="GO:0009030">
    <property type="term" value="F:thiamine-phosphate kinase activity"/>
    <property type="evidence" value="ECO:0007669"/>
    <property type="project" value="UniProtKB-UniRule"/>
</dbReference>
<dbReference type="UniPathway" id="UPA00060">
    <property type="reaction ID" value="UER00142"/>
</dbReference>
<dbReference type="KEGG" id="rva:Rvan_0732"/>
<dbReference type="EC" id="2.7.4.16" evidence="2"/>
<dbReference type="GO" id="GO:0005524">
    <property type="term" value="F:ATP binding"/>
    <property type="evidence" value="ECO:0007669"/>
    <property type="project" value="UniProtKB-UniRule"/>
</dbReference>
<accession>E3I0J8</accession>
<feature type="binding site" evidence="2">
    <location>
        <position position="46"/>
    </location>
    <ligand>
        <name>Mg(2+)</name>
        <dbReference type="ChEBI" id="CHEBI:18420"/>
        <label>2</label>
    </ligand>
</feature>
<keyword evidence="2" id="KW-0067">ATP-binding</keyword>
<dbReference type="GO" id="GO:0009229">
    <property type="term" value="P:thiamine diphosphate biosynthetic process"/>
    <property type="evidence" value="ECO:0007669"/>
    <property type="project" value="UniProtKB-UniRule"/>
</dbReference>
<comment type="similarity">
    <text evidence="2">Belongs to the thiamine-monophosphate kinase family.</text>
</comment>
<feature type="binding site" evidence="2">
    <location>
        <begin position="121"/>
        <end position="122"/>
    </location>
    <ligand>
        <name>ATP</name>
        <dbReference type="ChEBI" id="CHEBI:30616"/>
    </ligand>
</feature>
<dbReference type="Pfam" id="PF02769">
    <property type="entry name" value="AIRS_C"/>
    <property type="match status" value="1"/>
</dbReference>
<feature type="binding site" evidence="2">
    <location>
        <position position="268"/>
    </location>
    <ligand>
        <name>substrate</name>
    </ligand>
</feature>
<comment type="caution">
    <text evidence="2">Lacks conserved residue(s) required for the propagation of feature annotation.</text>
</comment>
<dbReference type="PANTHER" id="PTHR30270:SF0">
    <property type="entry name" value="THIAMINE-MONOPHOSPHATE KINASE"/>
    <property type="match status" value="1"/>
</dbReference>
<evidence type="ECO:0000259" key="3">
    <source>
        <dbReference type="Pfam" id="PF00586"/>
    </source>
</evidence>
<feature type="binding site" evidence="2">
    <location>
        <position position="122"/>
    </location>
    <ligand>
        <name>Mg(2+)</name>
        <dbReference type="ChEBI" id="CHEBI:18420"/>
        <label>1</label>
    </ligand>
</feature>
<keyword evidence="2 5" id="KW-0808">Transferase</keyword>
<keyword evidence="2" id="KW-0460">Magnesium</keyword>
<dbReference type="InterPro" id="IPR006283">
    <property type="entry name" value="ThiL-like"/>
</dbReference>
<dbReference type="PANTHER" id="PTHR30270">
    <property type="entry name" value="THIAMINE-MONOPHOSPHATE KINASE"/>
    <property type="match status" value="1"/>
</dbReference>
<feature type="binding site" evidence="2">
    <location>
        <position position="44"/>
    </location>
    <ligand>
        <name>Mg(2+)</name>
        <dbReference type="ChEBI" id="CHEBI:18420"/>
        <label>4</label>
    </ligand>
</feature>
<dbReference type="Gene3D" id="3.30.1330.10">
    <property type="entry name" value="PurM-like, N-terminal domain"/>
    <property type="match status" value="1"/>
</dbReference>
<dbReference type="AlphaFoldDB" id="E3I0J8"/>
<keyword evidence="2 5" id="KW-0418">Kinase</keyword>
<evidence type="ECO:0000313" key="6">
    <source>
        <dbReference type="Proteomes" id="UP000001399"/>
    </source>
</evidence>
<dbReference type="RefSeq" id="WP_013418412.1">
    <property type="nucleotide sequence ID" value="NC_014664.1"/>
</dbReference>
<feature type="binding site" evidence="2">
    <location>
        <position position="74"/>
    </location>
    <ligand>
        <name>Mg(2+)</name>
        <dbReference type="ChEBI" id="CHEBI:18420"/>
        <label>3</label>
    </ligand>
</feature>
<feature type="binding site" evidence="2">
    <location>
        <position position="46"/>
    </location>
    <ligand>
        <name>Mg(2+)</name>
        <dbReference type="ChEBI" id="CHEBI:18420"/>
        <label>1</label>
    </ligand>
</feature>
<name>E3I0J8_RHOVT</name>
<dbReference type="SUPFAM" id="SSF56042">
    <property type="entry name" value="PurM C-terminal domain-like"/>
    <property type="match status" value="1"/>
</dbReference>
<feature type="binding site" evidence="2">
    <location>
        <position position="218"/>
    </location>
    <ligand>
        <name>ATP</name>
        <dbReference type="ChEBI" id="CHEBI:30616"/>
    </ligand>
</feature>
<dbReference type="HOGENOM" id="CLU_046964_3_0_5"/>
<feature type="domain" description="PurM-like N-terminal" evidence="3">
    <location>
        <begin position="28"/>
        <end position="138"/>
    </location>
</feature>
<dbReference type="NCBIfam" id="TIGR01379">
    <property type="entry name" value="thiL"/>
    <property type="match status" value="1"/>
</dbReference>
<dbReference type="OrthoDB" id="9802811at2"/>
<feature type="binding site" evidence="2">
    <location>
        <position position="45"/>
    </location>
    <ligand>
        <name>Mg(2+)</name>
        <dbReference type="ChEBI" id="CHEBI:18420"/>
        <label>1</label>
    </ligand>
</feature>
<protein>
    <recommendedName>
        <fullName evidence="2">Thiamine-monophosphate kinase</fullName>
        <shortName evidence="2">TMP kinase</shortName>
        <shortName evidence="2">Thiamine-phosphate kinase</shortName>
        <ecNumber evidence="2">2.7.4.16</ecNumber>
    </recommendedName>
</protein>
<feature type="binding site" evidence="2">
    <location>
        <position position="53"/>
    </location>
    <ligand>
        <name>substrate</name>
    </ligand>
</feature>
<feature type="binding site" evidence="2">
    <location>
        <position position="219"/>
    </location>
    <ligand>
        <name>Mg(2+)</name>
        <dbReference type="ChEBI" id="CHEBI:18420"/>
        <label>5</label>
    </ligand>
</feature>
<feature type="binding site" evidence="2">
    <location>
        <position position="29"/>
    </location>
    <ligand>
        <name>Mg(2+)</name>
        <dbReference type="ChEBI" id="CHEBI:18420"/>
        <label>4</label>
    </ligand>
</feature>
<dbReference type="InterPro" id="IPR016188">
    <property type="entry name" value="PurM-like_N"/>
</dbReference>
<keyword evidence="2" id="KW-0479">Metal-binding</keyword>
<keyword evidence="2" id="KW-0547">Nucleotide-binding</keyword>
<comment type="pathway">
    <text evidence="2">Cofactor biosynthesis; thiamine diphosphate biosynthesis; thiamine diphosphate from thiamine phosphate: step 1/1.</text>
</comment>
<sequence length="333" mass="33968">MRRLGENALIAEILAPLATHPGAFGLSDDAAHLSDLPPNGLVMTTDALVAGVHFFENDDPGDAAYKAVAVNVSDLAAKAAKPFAYLLTLALPAAPTEDWARAFAEGLARAQAAFGVSLIGGDTVTARGPWWLSVTALGDAPARPLVRGGGRPGDVLYVTGTLGDAALGLKMRLGLDDFAGALSADETEHLARRYLYPEPRVSLRPALAAHASAAMDLSDGLALDLTRLCTASGVTASVDASALPLSEAARSAVAACPALIEAIIAGGDDYEILAAVPPDTASHSLAFEATARDAGCPVFRIGTLAEGASPPAFLGPSGEPLILSAKGFEHFAL</sequence>
<reference evidence="6" key="1">
    <citation type="journal article" date="2011" name="J. Bacteriol.">
        <title>Genome sequences of eight morphologically diverse alphaproteobacteria.</title>
        <authorList>
            <consortium name="US DOE Joint Genome Institute"/>
            <person name="Brown P.J."/>
            <person name="Kysela D.T."/>
            <person name="Buechlein A."/>
            <person name="Hemmerich C."/>
            <person name="Brun Y.V."/>
        </authorList>
    </citation>
    <scope>NUCLEOTIDE SEQUENCE [LARGE SCALE GENOMIC DNA]</scope>
    <source>
        <strain evidence="6">ATCC 17100 / ATH 3.1.1 / DSM 162 / LMG 4299</strain>
    </source>
</reference>
<dbReference type="InterPro" id="IPR036921">
    <property type="entry name" value="PurM-like_N_sf"/>
</dbReference>
<evidence type="ECO:0000313" key="5">
    <source>
        <dbReference type="EMBL" id="ADP70008.1"/>
    </source>
</evidence>
<dbReference type="HAMAP" id="MF_02128">
    <property type="entry name" value="TMP_kinase"/>
    <property type="match status" value="1"/>
</dbReference>
<feature type="binding site" evidence="2">
    <location>
        <position position="29"/>
    </location>
    <ligand>
        <name>Mg(2+)</name>
        <dbReference type="ChEBI" id="CHEBI:18420"/>
        <label>3</label>
    </ligand>
</feature>
<keyword evidence="1 2" id="KW-0784">Thiamine biosynthesis</keyword>
<dbReference type="PIRSF" id="PIRSF005303">
    <property type="entry name" value="Thiam_monoph_kin"/>
    <property type="match status" value="1"/>
</dbReference>
<dbReference type="Gene3D" id="3.90.650.10">
    <property type="entry name" value="PurM-like C-terminal domain"/>
    <property type="match status" value="1"/>
</dbReference>
<dbReference type="SUPFAM" id="SSF55326">
    <property type="entry name" value="PurM N-terminal domain-like"/>
    <property type="match status" value="1"/>
</dbReference>
<dbReference type="EMBL" id="CP002292">
    <property type="protein sequence ID" value="ADP70008.1"/>
    <property type="molecule type" value="Genomic_DNA"/>
</dbReference>
<feature type="binding site" evidence="2">
    <location>
        <position position="328"/>
    </location>
    <ligand>
        <name>substrate</name>
    </ligand>
</feature>
<keyword evidence="6" id="KW-1185">Reference proteome</keyword>
<dbReference type="Pfam" id="PF00586">
    <property type="entry name" value="AIRS"/>
    <property type="match status" value="1"/>
</dbReference>
<comment type="catalytic activity">
    <reaction evidence="2">
        <text>thiamine phosphate + ATP = thiamine diphosphate + ADP</text>
        <dbReference type="Rhea" id="RHEA:15913"/>
        <dbReference type="ChEBI" id="CHEBI:30616"/>
        <dbReference type="ChEBI" id="CHEBI:37575"/>
        <dbReference type="ChEBI" id="CHEBI:58937"/>
        <dbReference type="ChEBI" id="CHEBI:456216"/>
        <dbReference type="EC" id="2.7.4.16"/>
    </reaction>
</comment>
<dbReference type="Proteomes" id="UP000001399">
    <property type="component" value="Chromosome"/>
</dbReference>
<proteinExistence type="inferred from homology"/>
<organism evidence="5 6">
    <name type="scientific">Rhodomicrobium vannielii (strain ATCC 17100 / DSM 162 / LMG 4299 / NCIMB 10020 / ATH 3.1.1)</name>
    <dbReference type="NCBI Taxonomy" id="648757"/>
    <lineage>
        <taxon>Bacteria</taxon>
        <taxon>Pseudomonadati</taxon>
        <taxon>Pseudomonadota</taxon>
        <taxon>Alphaproteobacteria</taxon>
        <taxon>Hyphomicrobiales</taxon>
        <taxon>Hyphomicrobiaceae</taxon>
        <taxon>Rhodomicrobium</taxon>
    </lineage>
</organism>
<dbReference type="STRING" id="648757.Rvan_0732"/>
<feature type="binding site" evidence="2">
    <location>
        <position position="216"/>
    </location>
    <ligand>
        <name>Mg(2+)</name>
        <dbReference type="ChEBI" id="CHEBI:18420"/>
        <label>3</label>
    </ligand>
</feature>
<dbReference type="GO" id="GO:0009228">
    <property type="term" value="P:thiamine biosynthetic process"/>
    <property type="evidence" value="ECO:0007669"/>
    <property type="project" value="UniProtKB-KW"/>
</dbReference>
<feature type="domain" description="PurM-like C-terminal" evidence="4">
    <location>
        <begin position="151"/>
        <end position="307"/>
    </location>
</feature>
<comment type="function">
    <text evidence="2">Catalyzes the ATP-dependent phosphorylation of thiamine-monophosphate (TMP) to form thiamine-pyrophosphate (TPP), the active form of vitamin B1.</text>
</comment>
<feature type="binding site" evidence="2">
    <location>
        <position position="147"/>
    </location>
    <ligand>
        <name>ATP</name>
        <dbReference type="ChEBI" id="CHEBI:30616"/>
    </ligand>
</feature>